<evidence type="ECO:0000256" key="6">
    <source>
        <dbReference type="ARBA" id="ARBA00022989"/>
    </source>
</evidence>
<sequence length="392" mass="40982">MDVIGKGVIAVFLFLQILIILLATKLGGALSVKLGQPSVLGKLVSGIIIGPAVLGWINPSEMISQISEIGVLLLMFIAGLETDIKALNQNRNSSIAVAVGGIAAPLLFGYLGGLLIDLEQSHALFLGLLFSATSVSISAQTLKELGLLKSHEGTTILGAAVLDDILVVILLAVMMSLLTTEQISLSLIIGKKILFFTAIALLGWKGVPWVLRVAAPLRVSETITSAALIICFFFAYLAEALGVAGIIGAFAAGIAISHTKYKHEVETKIQPIAYAFFVPVFFVSIGLSVSFAGTGSQVWMIVGLTVVAILTKLLGSGLGARLTGFGNRSSLGIGAGMVSRGEVALILAAIGLEADLLQSKYFTAIVVVVILTTLVTPPMLKGLFAKKEMVQK</sequence>
<dbReference type="InterPro" id="IPR004771">
    <property type="entry name" value="K/H_exchanger"/>
</dbReference>
<feature type="transmembrane region" description="Helical" evidence="11">
    <location>
        <begin position="154"/>
        <end position="177"/>
    </location>
</feature>
<keyword evidence="3" id="KW-0813">Transport</keyword>
<evidence type="ECO:0000256" key="1">
    <source>
        <dbReference type="ARBA" id="ARBA00004141"/>
    </source>
</evidence>
<evidence type="ECO:0000256" key="10">
    <source>
        <dbReference type="ARBA" id="ARBA00023201"/>
    </source>
</evidence>
<accession>A0A1I4K785</accession>
<evidence type="ECO:0000256" key="11">
    <source>
        <dbReference type="SAM" id="Phobius"/>
    </source>
</evidence>
<evidence type="ECO:0000256" key="3">
    <source>
        <dbReference type="ARBA" id="ARBA00022448"/>
    </source>
</evidence>
<keyword evidence="10" id="KW-0739">Sodium transport</keyword>
<feature type="domain" description="Cation/H+ exchanger transmembrane" evidence="12">
    <location>
        <begin position="24"/>
        <end position="384"/>
    </location>
</feature>
<keyword evidence="14" id="KW-1185">Reference proteome</keyword>
<dbReference type="PANTHER" id="PTHR43562:SF3">
    <property type="entry name" value="SODIUM ION_PROTON EXCHANGER (EUROFUNG)"/>
    <property type="match status" value="1"/>
</dbReference>
<dbReference type="AlphaFoldDB" id="A0A1I4K785"/>
<keyword evidence="8" id="KW-0406">Ion transport</keyword>
<dbReference type="GO" id="GO:0015297">
    <property type="term" value="F:antiporter activity"/>
    <property type="evidence" value="ECO:0007669"/>
    <property type="project" value="UniProtKB-KW"/>
</dbReference>
<protein>
    <submittedName>
        <fullName evidence="13">Transporter, monovalent cation:proton antiporter-2 (CPA2) family</fullName>
    </submittedName>
</protein>
<evidence type="ECO:0000256" key="9">
    <source>
        <dbReference type="ARBA" id="ARBA00023136"/>
    </source>
</evidence>
<dbReference type="InterPro" id="IPR006153">
    <property type="entry name" value="Cation/H_exchanger_TM"/>
</dbReference>
<feature type="transmembrane region" description="Helical" evidence="11">
    <location>
        <begin position="362"/>
        <end position="384"/>
    </location>
</feature>
<feature type="transmembrane region" description="Helical" evidence="11">
    <location>
        <begin position="183"/>
        <end position="204"/>
    </location>
</feature>
<evidence type="ECO:0000313" key="13">
    <source>
        <dbReference type="EMBL" id="SFL74624.1"/>
    </source>
</evidence>
<dbReference type="Pfam" id="PF00999">
    <property type="entry name" value="Na_H_Exchanger"/>
    <property type="match status" value="1"/>
</dbReference>
<dbReference type="Gene3D" id="1.20.1530.20">
    <property type="match status" value="1"/>
</dbReference>
<evidence type="ECO:0000256" key="5">
    <source>
        <dbReference type="ARBA" id="ARBA00022692"/>
    </source>
</evidence>
<proteinExistence type="inferred from homology"/>
<keyword evidence="7" id="KW-0915">Sodium</keyword>
<feature type="transmembrane region" description="Helical" evidence="11">
    <location>
        <begin position="94"/>
        <end position="116"/>
    </location>
</feature>
<dbReference type="GO" id="GO:0006814">
    <property type="term" value="P:sodium ion transport"/>
    <property type="evidence" value="ECO:0007669"/>
    <property type="project" value="UniProtKB-KW"/>
</dbReference>
<dbReference type="NCBIfam" id="TIGR00932">
    <property type="entry name" value="2a37"/>
    <property type="match status" value="1"/>
</dbReference>
<name>A0A1I4K785_9FIRM</name>
<evidence type="ECO:0000313" key="14">
    <source>
        <dbReference type="Proteomes" id="UP000199520"/>
    </source>
</evidence>
<feature type="transmembrane region" description="Helical" evidence="11">
    <location>
        <begin position="63"/>
        <end position="82"/>
    </location>
</feature>
<keyword evidence="5 11" id="KW-0812">Transmembrane</keyword>
<evidence type="ECO:0000256" key="2">
    <source>
        <dbReference type="ARBA" id="ARBA00005551"/>
    </source>
</evidence>
<reference evidence="14" key="1">
    <citation type="submission" date="2016-10" db="EMBL/GenBank/DDBJ databases">
        <authorList>
            <person name="Varghese N."/>
            <person name="Submissions S."/>
        </authorList>
    </citation>
    <scope>NUCLEOTIDE SEQUENCE [LARGE SCALE GENOMIC DNA]</scope>
    <source>
        <strain evidence="14">DSM 13327</strain>
    </source>
</reference>
<evidence type="ECO:0000256" key="8">
    <source>
        <dbReference type="ARBA" id="ARBA00023065"/>
    </source>
</evidence>
<dbReference type="GO" id="GO:0008324">
    <property type="term" value="F:monoatomic cation transmembrane transporter activity"/>
    <property type="evidence" value="ECO:0007669"/>
    <property type="project" value="InterPro"/>
</dbReference>
<dbReference type="EMBL" id="FOTS01000016">
    <property type="protein sequence ID" value="SFL74624.1"/>
    <property type="molecule type" value="Genomic_DNA"/>
</dbReference>
<feature type="transmembrane region" description="Helical" evidence="11">
    <location>
        <begin position="122"/>
        <end position="142"/>
    </location>
</feature>
<feature type="transmembrane region" description="Helical" evidence="11">
    <location>
        <begin position="271"/>
        <end position="292"/>
    </location>
</feature>
<evidence type="ECO:0000256" key="7">
    <source>
        <dbReference type="ARBA" id="ARBA00023053"/>
    </source>
</evidence>
<feature type="transmembrane region" description="Helical" evidence="11">
    <location>
        <begin position="331"/>
        <end position="350"/>
    </location>
</feature>
<dbReference type="RefSeq" id="WP_090936323.1">
    <property type="nucleotide sequence ID" value="NZ_FOTS01000016.1"/>
</dbReference>
<dbReference type="Proteomes" id="UP000199520">
    <property type="component" value="Unassembled WGS sequence"/>
</dbReference>
<feature type="transmembrane region" description="Helical" evidence="11">
    <location>
        <begin position="298"/>
        <end position="319"/>
    </location>
</feature>
<keyword evidence="6 11" id="KW-1133">Transmembrane helix</keyword>
<dbReference type="STRING" id="1123291.SAMN04490355_101619"/>
<comment type="subcellular location">
    <subcellularLocation>
        <location evidence="1">Membrane</location>
        <topology evidence="1">Multi-pass membrane protein</topology>
    </subcellularLocation>
</comment>
<evidence type="ECO:0000259" key="12">
    <source>
        <dbReference type="Pfam" id="PF00999"/>
    </source>
</evidence>
<evidence type="ECO:0000256" key="4">
    <source>
        <dbReference type="ARBA" id="ARBA00022449"/>
    </source>
</evidence>
<comment type="similarity">
    <text evidence="2">Belongs to the monovalent cation:proton antiporter 2 (CPA2) transporter (TC 2.A.37) family.</text>
</comment>
<keyword evidence="4" id="KW-0050">Antiport</keyword>
<dbReference type="PANTHER" id="PTHR43562">
    <property type="entry name" value="NAPA-TYPE SODIUM/HYDROGEN ANTIPORTER"/>
    <property type="match status" value="1"/>
</dbReference>
<organism evidence="13 14">
    <name type="scientific">Pelosinus propionicus DSM 13327</name>
    <dbReference type="NCBI Taxonomy" id="1123291"/>
    <lineage>
        <taxon>Bacteria</taxon>
        <taxon>Bacillati</taxon>
        <taxon>Bacillota</taxon>
        <taxon>Negativicutes</taxon>
        <taxon>Selenomonadales</taxon>
        <taxon>Sporomusaceae</taxon>
        <taxon>Pelosinus</taxon>
    </lineage>
</organism>
<dbReference type="InterPro" id="IPR038770">
    <property type="entry name" value="Na+/solute_symporter_sf"/>
</dbReference>
<keyword evidence="9 11" id="KW-0472">Membrane</keyword>
<dbReference type="GO" id="GO:1902600">
    <property type="term" value="P:proton transmembrane transport"/>
    <property type="evidence" value="ECO:0007669"/>
    <property type="project" value="InterPro"/>
</dbReference>
<feature type="transmembrane region" description="Helical" evidence="11">
    <location>
        <begin position="39"/>
        <end position="57"/>
    </location>
</feature>
<feature type="transmembrane region" description="Helical" evidence="11">
    <location>
        <begin position="6"/>
        <end position="27"/>
    </location>
</feature>
<gene>
    <name evidence="13" type="ORF">SAMN04490355_101619</name>
</gene>
<dbReference type="GO" id="GO:0016020">
    <property type="term" value="C:membrane"/>
    <property type="evidence" value="ECO:0007669"/>
    <property type="project" value="UniProtKB-SubCell"/>
</dbReference>
<dbReference type="OrthoDB" id="9793589at2"/>